<evidence type="ECO:0000313" key="2">
    <source>
        <dbReference type="Proteomes" id="UP001497382"/>
    </source>
</evidence>
<keyword evidence="2" id="KW-1185">Reference proteome</keyword>
<dbReference type="Proteomes" id="UP001497382">
    <property type="component" value="Unassembled WGS sequence"/>
</dbReference>
<protein>
    <recommendedName>
        <fullName evidence="3">Maturase K</fullName>
    </recommendedName>
</protein>
<accession>A0AAV1Z5Y4</accession>
<name>A0AAV1Z5Y4_9ARAC</name>
<proteinExistence type="predicted"/>
<dbReference type="EMBL" id="CAXIEN010000023">
    <property type="protein sequence ID" value="CAL1266405.1"/>
    <property type="molecule type" value="Genomic_DNA"/>
</dbReference>
<evidence type="ECO:0000313" key="1">
    <source>
        <dbReference type="EMBL" id="CAL1266405.1"/>
    </source>
</evidence>
<evidence type="ECO:0008006" key="3">
    <source>
        <dbReference type="Google" id="ProtNLM"/>
    </source>
</evidence>
<dbReference type="AlphaFoldDB" id="A0AAV1Z5Y4"/>
<comment type="caution">
    <text evidence="1">The sequence shown here is derived from an EMBL/GenBank/DDBJ whole genome shotgun (WGS) entry which is preliminary data.</text>
</comment>
<organism evidence="1 2">
    <name type="scientific">Larinioides sclopetarius</name>
    <dbReference type="NCBI Taxonomy" id="280406"/>
    <lineage>
        <taxon>Eukaryota</taxon>
        <taxon>Metazoa</taxon>
        <taxon>Ecdysozoa</taxon>
        <taxon>Arthropoda</taxon>
        <taxon>Chelicerata</taxon>
        <taxon>Arachnida</taxon>
        <taxon>Araneae</taxon>
        <taxon>Araneomorphae</taxon>
        <taxon>Entelegynae</taxon>
        <taxon>Araneoidea</taxon>
        <taxon>Araneidae</taxon>
        <taxon>Larinioides</taxon>
    </lineage>
</organism>
<gene>
    <name evidence="1" type="ORF">LARSCL_LOCUS3078</name>
</gene>
<reference evidence="1 2" key="1">
    <citation type="submission" date="2024-04" db="EMBL/GenBank/DDBJ databases">
        <authorList>
            <person name="Rising A."/>
            <person name="Reimegard J."/>
            <person name="Sonavane S."/>
            <person name="Akerstrom W."/>
            <person name="Nylinder S."/>
            <person name="Hedman E."/>
            <person name="Kallberg Y."/>
        </authorList>
    </citation>
    <scope>NUCLEOTIDE SEQUENCE [LARGE SCALE GENOMIC DNA]</scope>
</reference>
<sequence length="40" mass="4346">MSTQNTIKQTAGERGNGVISSSVPKIESFFVLQDYKISPS</sequence>